<name>X0Z718_9ZZZZ</name>
<proteinExistence type="predicted"/>
<dbReference type="EMBL" id="BART01006509">
    <property type="protein sequence ID" value="GAG64859.1"/>
    <property type="molecule type" value="Genomic_DNA"/>
</dbReference>
<reference evidence="1" key="1">
    <citation type="journal article" date="2014" name="Front. Microbiol.">
        <title>High frequency of phylogenetically diverse reductive dehalogenase-homologous genes in deep subseafloor sedimentary metagenomes.</title>
        <authorList>
            <person name="Kawai M."/>
            <person name="Futagami T."/>
            <person name="Toyoda A."/>
            <person name="Takaki Y."/>
            <person name="Nishi S."/>
            <person name="Hori S."/>
            <person name="Arai W."/>
            <person name="Tsubouchi T."/>
            <person name="Morono Y."/>
            <person name="Uchiyama I."/>
            <person name="Ito T."/>
            <person name="Fujiyama A."/>
            <person name="Inagaki F."/>
            <person name="Takami H."/>
        </authorList>
    </citation>
    <scope>NUCLEOTIDE SEQUENCE</scope>
    <source>
        <strain evidence="1">Expedition CK06-06</strain>
    </source>
</reference>
<dbReference type="AlphaFoldDB" id="X0Z718"/>
<protein>
    <submittedName>
        <fullName evidence="1">Uncharacterized protein</fullName>
    </submittedName>
</protein>
<evidence type="ECO:0000313" key="1">
    <source>
        <dbReference type="EMBL" id="GAG64859.1"/>
    </source>
</evidence>
<comment type="caution">
    <text evidence="1">The sequence shown here is derived from an EMBL/GenBank/DDBJ whole genome shotgun (WGS) entry which is preliminary data.</text>
</comment>
<sequence>MKIQLIYPLKFFFRALTTLAISGYETMEWRIVPIQWPNIKKIQGNDNSVKNQVLMPG</sequence>
<gene>
    <name evidence="1" type="ORF">S01H4_14852</name>
</gene>
<organism evidence="1">
    <name type="scientific">marine sediment metagenome</name>
    <dbReference type="NCBI Taxonomy" id="412755"/>
    <lineage>
        <taxon>unclassified sequences</taxon>
        <taxon>metagenomes</taxon>
        <taxon>ecological metagenomes</taxon>
    </lineage>
</organism>
<accession>X0Z718</accession>